<evidence type="ECO:0000256" key="2">
    <source>
        <dbReference type="ARBA" id="ARBA00004236"/>
    </source>
</evidence>
<accession>A0A6I2U7S4</accession>
<dbReference type="EMBL" id="VUNR01000001">
    <property type="protein sequence ID" value="MSU07558.1"/>
    <property type="molecule type" value="Genomic_DNA"/>
</dbReference>
<gene>
    <name evidence="11" type="primary">wbaP</name>
    <name evidence="11" type="ORF">FYJ84_00905</name>
</gene>
<dbReference type="InterPro" id="IPR003362">
    <property type="entry name" value="Bact_transf"/>
</dbReference>
<dbReference type="Proteomes" id="UP000433181">
    <property type="component" value="Unassembled WGS sequence"/>
</dbReference>
<evidence type="ECO:0000313" key="12">
    <source>
        <dbReference type="Proteomes" id="UP000433181"/>
    </source>
</evidence>
<sequence length="477" mass="54898">MTTNRLGTIYSRRLIVLLYILFDYIALVLAEKTALILQGMFRIDASRMMVLPWDYQYVYIPIMFILLMFLSDGYKFNRPSLEMAKDIFKGICFSLLMYTLFIFLVRNNMHISRYYAGCFFSFSLVYMVLFRCMAGKWMQGRDFLKEPVLLVGAGKTAELLVNSLQHDCCYFYKVVGILDDHPISSYLPEQYKVLGDFGDTARVLQNSSVRTLIIAAPGLEPGRMRSLLYSVQHLTDTILFTPNLVGSPLGSVEISTLFVEQLTIIKSKNNLSRWYNRVFKFAFDMAVTAIGTLLISPILLFLAIAVGIDNRGGIIFAHKRVGRNGEEFPCYKFQTMVKNADEVLAQYLSANEEARKEWEANFKLTDDPRVTRLGAFLRKTSLDELPQIFNVLKGEMSLVGPRPIVREEVKKYGNHIREYYMVRPGITGMWQASGRSDTTYDERVAMDTWYVKNWSIWLDLKYLLQTFSAVLHKKGAY</sequence>
<dbReference type="PANTHER" id="PTHR30576">
    <property type="entry name" value="COLANIC BIOSYNTHESIS UDP-GLUCOSE LIPID CARRIER TRANSFERASE"/>
    <property type="match status" value="1"/>
</dbReference>
<reference evidence="11 12" key="1">
    <citation type="submission" date="2019-08" db="EMBL/GenBank/DDBJ databases">
        <title>In-depth cultivation of the pig gut microbiome towards novel bacterial diversity and tailored functional studies.</title>
        <authorList>
            <person name="Wylensek D."/>
            <person name="Hitch T.C.A."/>
            <person name="Clavel T."/>
        </authorList>
    </citation>
    <scope>NUCLEOTIDE SEQUENCE [LARGE SCALE GENOMIC DNA]</scope>
    <source>
        <strain evidence="11 12">WCA-693-APC-5D-A</strain>
    </source>
</reference>
<evidence type="ECO:0000256" key="5">
    <source>
        <dbReference type="ARBA" id="ARBA00022679"/>
    </source>
</evidence>
<feature type="transmembrane region" description="Helical" evidence="9">
    <location>
        <begin position="86"/>
        <end position="105"/>
    </location>
</feature>
<dbReference type="AlphaFoldDB" id="A0A6I2U7S4"/>
<proteinExistence type="inferred from homology"/>
<comment type="subcellular location">
    <subcellularLocation>
        <location evidence="2">Cell membrane</location>
    </subcellularLocation>
    <subcellularLocation>
        <location evidence="1">Membrane</location>
        <topology evidence="1">Multi-pass membrane protein</topology>
    </subcellularLocation>
</comment>
<evidence type="ECO:0000256" key="3">
    <source>
        <dbReference type="ARBA" id="ARBA00006464"/>
    </source>
</evidence>
<keyword evidence="6 9" id="KW-0812">Transmembrane</keyword>
<evidence type="ECO:0000256" key="9">
    <source>
        <dbReference type="SAM" id="Phobius"/>
    </source>
</evidence>
<dbReference type="NCBIfam" id="TIGR03025">
    <property type="entry name" value="EPS_sugtrans"/>
    <property type="match status" value="1"/>
</dbReference>
<dbReference type="Pfam" id="PF02397">
    <property type="entry name" value="Bac_transf"/>
    <property type="match status" value="1"/>
</dbReference>
<evidence type="ECO:0000256" key="1">
    <source>
        <dbReference type="ARBA" id="ARBA00004141"/>
    </source>
</evidence>
<dbReference type="InterPro" id="IPR017475">
    <property type="entry name" value="EPS_sugar_tfrase"/>
</dbReference>
<dbReference type="NCBIfam" id="TIGR03022">
    <property type="entry name" value="WbaP_sugtrans"/>
    <property type="match status" value="1"/>
</dbReference>
<dbReference type="Gene3D" id="3.40.50.720">
    <property type="entry name" value="NAD(P)-binding Rossmann-like Domain"/>
    <property type="match status" value="1"/>
</dbReference>
<dbReference type="Pfam" id="PF13727">
    <property type="entry name" value="CoA_binding_3"/>
    <property type="match status" value="1"/>
</dbReference>
<protein>
    <submittedName>
        <fullName evidence="11">Undecaprenyl-phosphate galactose phosphotransferase WbaP</fullName>
    </submittedName>
</protein>
<dbReference type="PANTHER" id="PTHR30576:SF4">
    <property type="entry name" value="UNDECAPRENYL-PHOSPHATE GALACTOSE PHOSPHOTRANSFERASE"/>
    <property type="match status" value="1"/>
</dbReference>
<dbReference type="GO" id="GO:0005886">
    <property type="term" value="C:plasma membrane"/>
    <property type="evidence" value="ECO:0007669"/>
    <property type="project" value="UniProtKB-SubCell"/>
</dbReference>
<feature type="transmembrane region" description="Helical" evidence="9">
    <location>
        <begin position="54"/>
        <end position="74"/>
    </location>
</feature>
<keyword evidence="12" id="KW-1185">Reference proteome</keyword>
<feature type="transmembrane region" description="Helical" evidence="9">
    <location>
        <begin position="111"/>
        <end position="129"/>
    </location>
</feature>
<name>A0A6I2U7S4_9FIRM</name>
<organism evidence="11 12">
    <name type="scientific">Anaerovibrio slackiae</name>
    <dbReference type="NCBI Taxonomy" id="2652309"/>
    <lineage>
        <taxon>Bacteria</taxon>
        <taxon>Bacillati</taxon>
        <taxon>Bacillota</taxon>
        <taxon>Negativicutes</taxon>
        <taxon>Selenomonadales</taxon>
        <taxon>Selenomonadaceae</taxon>
        <taxon>Anaerovibrio</taxon>
    </lineage>
</organism>
<feature type="domain" description="Bacterial sugar transferase" evidence="10">
    <location>
        <begin position="280"/>
        <end position="471"/>
    </location>
</feature>
<comment type="similarity">
    <text evidence="3">Belongs to the bacterial sugar transferase family.</text>
</comment>
<feature type="transmembrane region" description="Helical" evidence="9">
    <location>
        <begin position="281"/>
        <end position="308"/>
    </location>
</feature>
<evidence type="ECO:0000256" key="7">
    <source>
        <dbReference type="ARBA" id="ARBA00022989"/>
    </source>
</evidence>
<evidence type="ECO:0000256" key="6">
    <source>
        <dbReference type="ARBA" id="ARBA00022692"/>
    </source>
</evidence>
<keyword evidence="5 11" id="KW-0808">Transferase</keyword>
<evidence type="ECO:0000256" key="4">
    <source>
        <dbReference type="ARBA" id="ARBA00022475"/>
    </source>
</evidence>
<keyword evidence="8 9" id="KW-0472">Membrane</keyword>
<evidence type="ECO:0000256" key="8">
    <source>
        <dbReference type="ARBA" id="ARBA00023136"/>
    </source>
</evidence>
<dbReference type="GO" id="GO:0000271">
    <property type="term" value="P:polysaccharide biosynthetic process"/>
    <property type="evidence" value="ECO:0007669"/>
    <property type="project" value="InterPro"/>
</dbReference>
<keyword evidence="7 9" id="KW-1133">Transmembrane helix</keyword>
<keyword evidence="4" id="KW-1003">Cell membrane</keyword>
<dbReference type="GO" id="GO:0016780">
    <property type="term" value="F:phosphotransferase activity, for other substituted phosphate groups"/>
    <property type="evidence" value="ECO:0007669"/>
    <property type="project" value="TreeGrafter"/>
</dbReference>
<evidence type="ECO:0000259" key="10">
    <source>
        <dbReference type="Pfam" id="PF02397"/>
    </source>
</evidence>
<dbReference type="InterPro" id="IPR017472">
    <property type="entry name" value="Undecaprenyl-P_galact_Ptfrase"/>
</dbReference>
<evidence type="ECO:0000313" key="11">
    <source>
        <dbReference type="EMBL" id="MSU07558.1"/>
    </source>
</evidence>
<comment type="caution">
    <text evidence="11">The sequence shown here is derived from an EMBL/GenBank/DDBJ whole genome shotgun (WGS) entry which is preliminary data.</text>
</comment>